<dbReference type="PROSITE" id="PS50851">
    <property type="entry name" value="CHEW"/>
    <property type="match status" value="1"/>
</dbReference>
<evidence type="ECO:0000313" key="6">
    <source>
        <dbReference type="Proteomes" id="UP001500279"/>
    </source>
</evidence>
<gene>
    <name evidence="5" type="ORF">GCM10009107_54800</name>
</gene>
<evidence type="ECO:0000256" key="1">
    <source>
        <dbReference type="ARBA" id="ARBA00004496"/>
    </source>
</evidence>
<sequence length="202" mass="22241">MGANTDAHSEALIRPIPSIRRSHVRMSSANTSTENRVQNAMGSNTPSGVTREYLSFKLGDEEYGIDILKVQEIRGYEPPTRIANVPHFIKGVVNLRGVIVPIVDMRLRFELPDVQYNSFTVVIILNIGNRTVGMVVDSVSDVLELPAGQIKPAPDFNGAIDATYITGLGTLRNGDVERMLILMDIEQMMTAPDMGLMDSVMH</sequence>
<dbReference type="SMART" id="SM00260">
    <property type="entry name" value="CheW"/>
    <property type="match status" value="1"/>
</dbReference>
<keyword evidence="3" id="KW-0963">Cytoplasm</keyword>
<feature type="domain" description="CheW-like" evidence="4">
    <location>
        <begin position="50"/>
        <end position="194"/>
    </location>
</feature>
<organism evidence="5 6">
    <name type="scientific">Ideonella azotifigens</name>
    <dbReference type="NCBI Taxonomy" id="513160"/>
    <lineage>
        <taxon>Bacteria</taxon>
        <taxon>Pseudomonadati</taxon>
        <taxon>Pseudomonadota</taxon>
        <taxon>Betaproteobacteria</taxon>
        <taxon>Burkholderiales</taxon>
        <taxon>Sphaerotilaceae</taxon>
        <taxon>Ideonella</taxon>
    </lineage>
</organism>
<proteinExistence type="predicted"/>
<dbReference type="PANTHER" id="PTHR22617">
    <property type="entry name" value="CHEMOTAXIS SENSOR HISTIDINE KINASE-RELATED"/>
    <property type="match status" value="1"/>
</dbReference>
<dbReference type="Gene3D" id="2.30.30.40">
    <property type="entry name" value="SH3 Domains"/>
    <property type="match status" value="1"/>
</dbReference>
<protein>
    <recommendedName>
        <fullName evidence="2">Chemotaxis protein CheW</fullName>
    </recommendedName>
</protein>
<dbReference type="Gene3D" id="2.40.50.180">
    <property type="entry name" value="CheA-289, Domain 4"/>
    <property type="match status" value="1"/>
</dbReference>
<keyword evidence="6" id="KW-1185">Reference proteome</keyword>
<dbReference type="InterPro" id="IPR036061">
    <property type="entry name" value="CheW-like_dom_sf"/>
</dbReference>
<name>A0ABN1KHQ2_9BURK</name>
<comment type="caution">
    <text evidence="5">The sequence shown here is derived from an EMBL/GenBank/DDBJ whole genome shotgun (WGS) entry which is preliminary data.</text>
</comment>
<dbReference type="SUPFAM" id="SSF50341">
    <property type="entry name" value="CheW-like"/>
    <property type="match status" value="1"/>
</dbReference>
<dbReference type="InterPro" id="IPR002545">
    <property type="entry name" value="CheW-lke_dom"/>
</dbReference>
<reference evidence="5 6" key="1">
    <citation type="journal article" date="2019" name="Int. J. Syst. Evol. Microbiol.">
        <title>The Global Catalogue of Microorganisms (GCM) 10K type strain sequencing project: providing services to taxonomists for standard genome sequencing and annotation.</title>
        <authorList>
            <consortium name="The Broad Institute Genomics Platform"/>
            <consortium name="The Broad Institute Genome Sequencing Center for Infectious Disease"/>
            <person name="Wu L."/>
            <person name="Ma J."/>
        </authorList>
    </citation>
    <scope>NUCLEOTIDE SEQUENCE [LARGE SCALE GENOMIC DNA]</scope>
    <source>
        <strain evidence="5 6">JCM 15503</strain>
    </source>
</reference>
<dbReference type="PANTHER" id="PTHR22617:SF45">
    <property type="entry name" value="CHEMOTAXIS PROTEIN CHEW"/>
    <property type="match status" value="1"/>
</dbReference>
<dbReference type="Pfam" id="PF01584">
    <property type="entry name" value="CheW"/>
    <property type="match status" value="1"/>
</dbReference>
<comment type="subcellular location">
    <subcellularLocation>
        <location evidence="1">Cytoplasm</location>
    </subcellularLocation>
</comment>
<evidence type="ECO:0000256" key="2">
    <source>
        <dbReference type="ARBA" id="ARBA00021483"/>
    </source>
</evidence>
<accession>A0ABN1KHQ2</accession>
<evidence type="ECO:0000256" key="3">
    <source>
        <dbReference type="ARBA" id="ARBA00022490"/>
    </source>
</evidence>
<dbReference type="CDD" id="cd00732">
    <property type="entry name" value="CheW"/>
    <property type="match status" value="1"/>
</dbReference>
<evidence type="ECO:0000259" key="4">
    <source>
        <dbReference type="PROSITE" id="PS50851"/>
    </source>
</evidence>
<evidence type="ECO:0000313" key="5">
    <source>
        <dbReference type="EMBL" id="GAA0766566.1"/>
    </source>
</evidence>
<dbReference type="EMBL" id="BAAAEW010000043">
    <property type="protein sequence ID" value="GAA0766566.1"/>
    <property type="molecule type" value="Genomic_DNA"/>
</dbReference>
<dbReference type="Proteomes" id="UP001500279">
    <property type="component" value="Unassembled WGS sequence"/>
</dbReference>
<dbReference type="InterPro" id="IPR039315">
    <property type="entry name" value="CheW"/>
</dbReference>